<evidence type="ECO:0000256" key="2">
    <source>
        <dbReference type="SAM" id="SignalP"/>
    </source>
</evidence>
<dbReference type="PANTHER" id="PTHR43405">
    <property type="entry name" value="GLYCOSYL HYDROLASE DIGH"/>
    <property type="match status" value="1"/>
</dbReference>
<dbReference type="EMBL" id="JBHSJC010000001">
    <property type="protein sequence ID" value="MFC4828916.1"/>
    <property type="molecule type" value="Genomic_DNA"/>
</dbReference>
<reference evidence="5" key="1">
    <citation type="journal article" date="2019" name="Int. J. Syst. Evol. Microbiol.">
        <title>The Global Catalogue of Microorganisms (GCM) 10K type strain sequencing project: providing services to taxonomists for standard genome sequencing and annotation.</title>
        <authorList>
            <consortium name="The Broad Institute Genomics Platform"/>
            <consortium name="The Broad Institute Genome Sequencing Center for Infectious Disease"/>
            <person name="Wu L."/>
            <person name="Ma J."/>
        </authorList>
    </citation>
    <scope>NUCLEOTIDE SEQUENCE [LARGE SCALE GENOMIC DNA]</scope>
    <source>
        <strain evidence="5">CGMCC 1.12192</strain>
    </source>
</reference>
<comment type="caution">
    <text evidence="4">The sequence shown here is derived from an EMBL/GenBank/DDBJ whole genome shotgun (WGS) entry which is preliminary data.</text>
</comment>
<sequence length="821" mass="85350">MNHSRRTRRLAMLAACAAAALAVGGVIAAPALGAAPAAAAVAAPATPVAGDEVTAPDGARLPVAAVNPPSRLAGMVAVYTPAFGATTKTNQYGGEAVLRPGTDGTWLVERVCTVLATCADPSWKPGDNAIPADGIVLSVSPGGTPDVRAWLRDHVRPGDALSIGPVISRTATTTLDAVDPTAETNPPGVDGTGVCYPGCRGAEQLVQYTPASGRATTGTNDFGFEVTVQGGVVTGAGGNDREIPADGFVLSGHGSRGTWLQANAVVGATIGIEGSTLSATVDERTAIFGADRALADAAGRIGAAVDSCLAFPVDAAGEAADESAALLAEARAAAEAGDAASAVELAGSARAAAELAAYRTAESRVAEGRATWVRPEETTPQAIEASLDRIDAAGFNMIFLETIYQGYTIFPSDAAAAAGIAPQRPSMVGFDPLEVWIEGAHERGIEVHPWIHTFFVGSDQTGGVGPILSVHPEWAAIQRRDVGKAGLHPSIAEPGYYFLDAAVPEARAYVQSLLTELMTEYDIEGVHLDYIRYPVSLPWETAGYSYSDFSRAAFAQEHGVDPYTLTPSSPEWKLWTDWRIANVTSFVGEVRELQQRIAPDLALSAAVFADPVDGLDKKFQNWGDWVDRGYVDVLTGMSFGTSGTSVARDTAVMRERVGESEYLYTATYGPFRGSTPGTVLEQIRSVNAAGSDGTGLFAYNQLSDEQAAALSEGAHRVDAVAPHRDPAGAASTGIAVMRESLGAAVDGDCLSDDGADKVGHRLDKALEALADGDLDKASRELARAEERIGSPEATGAAAWADRAHRDLAMYARWIGTAASSD</sequence>
<feature type="chain" id="PRO_5046910577" evidence="2">
    <location>
        <begin position="29"/>
        <end position="821"/>
    </location>
</feature>
<evidence type="ECO:0000259" key="3">
    <source>
        <dbReference type="Pfam" id="PF02638"/>
    </source>
</evidence>
<evidence type="ECO:0000313" key="4">
    <source>
        <dbReference type="EMBL" id="MFC4828916.1"/>
    </source>
</evidence>
<dbReference type="Gene3D" id="3.20.20.80">
    <property type="entry name" value="Glycosidases"/>
    <property type="match status" value="1"/>
</dbReference>
<dbReference type="Pfam" id="PF02638">
    <property type="entry name" value="GHL10"/>
    <property type="match status" value="1"/>
</dbReference>
<protein>
    <submittedName>
        <fullName evidence="4">Glycoside hydrolase family 10 protein</fullName>
    </submittedName>
</protein>
<dbReference type="InterPro" id="IPR017853">
    <property type="entry name" value="GH"/>
</dbReference>
<keyword evidence="4" id="KW-0378">Hydrolase</keyword>
<dbReference type="InterPro" id="IPR052177">
    <property type="entry name" value="Divisome_Glycosyl_Hydrolase"/>
</dbReference>
<dbReference type="GO" id="GO:0016787">
    <property type="term" value="F:hydrolase activity"/>
    <property type="evidence" value="ECO:0007669"/>
    <property type="project" value="UniProtKB-KW"/>
</dbReference>
<gene>
    <name evidence="4" type="ORF">ACFPER_08965</name>
</gene>
<dbReference type="SUPFAM" id="SSF51445">
    <property type="entry name" value="(Trans)glycosidases"/>
    <property type="match status" value="1"/>
</dbReference>
<feature type="signal peptide" evidence="2">
    <location>
        <begin position="1"/>
        <end position="28"/>
    </location>
</feature>
<dbReference type="PROSITE" id="PS51318">
    <property type="entry name" value="TAT"/>
    <property type="match status" value="1"/>
</dbReference>
<feature type="domain" description="Glycosyl hydrolase-like 10" evidence="3">
    <location>
        <begin position="384"/>
        <end position="635"/>
    </location>
</feature>
<evidence type="ECO:0000313" key="5">
    <source>
        <dbReference type="Proteomes" id="UP001595960"/>
    </source>
</evidence>
<keyword evidence="1 2" id="KW-0732">Signal</keyword>
<proteinExistence type="predicted"/>
<dbReference type="InterPro" id="IPR003790">
    <property type="entry name" value="GHL10"/>
</dbReference>
<keyword evidence="5" id="KW-1185">Reference proteome</keyword>
<dbReference type="RefSeq" id="WP_204392205.1">
    <property type="nucleotide sequence ID" value="NZ_JAFBBW010000001.1"/>
</dbReference>
<dbReference type="Proteomes" id="UP001595960">
    <property type="component" value="Unassembled WGS sequence"/>
</dbReference>
<dbReference type="InterPro" id="IPR006311">
    <property type="entry name" value="TAT_signal"/>
</dbReference>
<name>A0ABV9R473_9MICO</name>
<organism evidence="4 5">
    <name type="scientific">Agromyces aurantiacus</name>
    <dbReference type="NCBI Taxonomy" id="165814"/>
    <lineage>
        <taxon>Bacteria</taxon>
        <taxon>Bacillati</taxon>
        <taxon>Actinomycetota</taxon>
        <taxon>Actinomycetes</taxon>
        <taxon>Micrococcales</taxon>
        <taxon>Microbacteriaceae</taxon>
        <taxon>Agromyces</taxon>
    </lineage>
</organism>
<dbReference type="PANTHER" id="PTHR43405:SF1">
    <property type="entry name" value="GLYCOSYL HYDROLASE DIGH"/>
    <property type="match status" value="1"/>
</dbReference>
<evidence type="ECO:0000256" key="1">
    <source>
        <dbReference type="ARBA" id="ARBA00022729"/>
    </source>
</evidence>
<accession>A0ABV9R473</accession>